<dbReference type="InterPro" id="IPR004089">
    <property type="entry name" value="MCPsignal_dom"/>
</dbReference>
<proteinExistence type="inferred from homology"/>
<dbReference type="PANTHER" id="PTHR32089">
    <property type="entry name" value="METHYL-ACCEPTING CHEMOTAXIS PROTEIN MCPB"/>
    <property type="match status" value="1"/>
</dbReference>
<dbReference type="SMART" id="SM00283">
    <property type="entry name" value="MA"/>
    <property type="match status" value="1"/>
</dbReference>
<evidence type="ECO:0000313" key="12">
    <source>
        <dbReference type="EMBL" id="KVX02428.1"/>
    </source>
</evidence>
<dbReference type="CDD" id="cd11386">
    <property type="entry name" value="MCP_signal"/>
    <property type="match status" value="1"/>
</dbReference>
<dbReference type="Pfam" id="PF00672">
    <property type="entry name" value="HAMP"/>
    <property type="match status" value="1"/>
</dbReference>
<keyword evidence="4 9" id="KW-1133">Transmembrane helix</keyword>
<dbReference type="InterPro" id="IPR033480">
    <property type="entry name" value="sCache_2"/>
</dbReference>
<evidence type="ECO:0000313" key="13">
    <source>
        <dbReference type="Proteomes" id="UP000055702"/>
    </source>
</evidence>
<dbReference type="Pfam" id="PF17200">
    <property type="entry name" value="sCache_2"/>
    <property type="match status" value="1"/>
</dbReference>
<dbReference type="SUPFAM" id="SSF58104">
    <property type="entry name" value="Methyl-accepting chemotaxis protein (MCP) signaling domain"/>
    <property type="match status" value="1"/>
</dbReference>
<dbReference type="InterPro" id="IPR003660">
    <property type="entry name" value="HAMP_dom"/>
</dbReference>
<dbReference type="SMART" id="SM00304">
    <property type="entry name" value="HAMP"/>
    <property type="match status" value="1"/>
</dbReference>
<comment type="subcellular location">
    <subcellularLocation>
        <location evidence="1">Cell membrane</location>
        <topology evidence="1">Multi-pass membrane protein</topology>
    </subcellularLocation>
</comment>
<dbReference type="RefSeq" id="WP_059745332.1">
    <property type="nucleotide sequence ID" value="NZ_LRDC01000013.1"/>
</dbReference>
<dbReference type="Proteomes" id="UP000055702">
    <property type="component" value="Unassembled WGS sequence"/>
</dbReference>
<dbReference type="GO" id="GO:0005886">
    <property type="term" value="C:plasma membrane"/>
    <property type="evidence" value="ECO:0007669"/>
    <property type="project" value="UniProtKB-SubCell"/>
</dbReference>
<feature type="domain" description="Methyl-accepting transducer" evidence="10">
    <location>
        <begin position="266"/>
        <end position="502"/>
    </location>
</feature>
<name>A0A106C1B6_SHEFR</name>
<keyword evidence="2" id="KW-1003">Cell membrane</keyword>
<dbReference type="PROSITE" id="PS50111">
    <property type="entry name" value="CHEMOTAXIS_TRANSDUC_2"/>
    <property type="match status" value="1"/>
</dbReference>
<dbReference type="Gene3D" id="1.10.287.950">
    <property type="entry name" value="Methyl-accepting chemotaxis protein"/>
    <property type="match status" value="1"/>
</dbReference>
<accession>A0A106C1B6</accession>
<evidence type="ECO:0000259" key="11">
    <source>
        <dbReference type="PROSITE" id="PS50885"/>
    </source>
</evidence>
<reference evidence="12 13" key="1">
    <citation type="submission" date="2016-01" db="EMBL/GenBank/DDBJ databases">
        <title>Draft genome of the antarctic isolate Shewanella frigidimarina Ag06-30.</title>
        <authorList>
            <person name="Parmeciano Di Noto G."/>
            <person name="Vazquez S."/>
            <person name="Mac Cormack W."/>
            <person name="Iriarte A."/>
            <person name="Quiroga C."/>
        </authorList>
    </citation>
    <scope>NUCLEOTIDE SEQUENCE [LARGE SCALE GENOMIC DNA]</scope>
    <source>
        <strain evidence="12 13">Ag06-30</strain>
    </source>
</reference>
<evidence type="ECO:0000256" key="4">
    <source>
        <dbReference type="ARBA" id="ARBA00022989"/>
    </source>
</evidence>
<dbReference type="GO" id="GO:0007165">
    <property type="term" value="P:signal transduction"/>
    <property type="evidence" value="ECO:0007669"/>
    <property type="project" value="UniProtKB-KW"/>
</dbReference>
<evidence type="ECO:0000259" key="10">
    <source>
        <dbReference type="PROSITE" id="PS50111"/>
    </source>
</evidence>
<dbReference type="AlphaFoldDB" id="A0A106C1B6"/>
<comment type="caution">
    <text evidence="12">The sequence shown here is derived from an EMBL/GenBank/DDBJ whole genome shotgun (WGS) entry which is preliminary data.</text>
</comment>
<feature type="transmembrane region" description="Helical" evidence="9">
    <location>
        <begin position="184"/>
        <end position="205"/>
    </location>
</feature>
<organism evidence="12">
    <name type="scientific">Shewanella frigidimarina</name>
    <dbReference type="NCBI Taxonomy" id="56812"/>
    <lineage>
        <taxon>Bacteria</taxon>
        <taxon>Pseudomonadati</taxon>
        <taxon>Pseudomonadota</taxon>
        <taxon>Gammaproteobacteria</taxon>
        <taxon>Alteromonadales</taxon>
        <taxon>Shewanellaceae</taxon>
        <taxon>Shewanella</taxon>
    </lineage>
</organism>
<evidence type="ECO:0000256" key="2">
    <source>
        <dbReference type="ARBA" id="ARBA00022475"/>
    </source>
</evidence>
<dbReference type="Pfam" id="PF00015">
    <property type="entry name" value="MCPsignal"/>
    <property type="match status" value="1"/>
</dbReference>
<evidence type="ECO:0000256" key="3">
    <source>
        <dbReference type="ARBA" id="ARBA00022692"/>
    </source>
</evidence>
<dbReference type="PROSITE" id="PS50885">
    <property type="entry name" value="HAMP"/>
    <property type="match status" value="1"/>
</dbReference>
<keyword evidence="6 8" id="KW-0807">Transducer</keyword>
<dbReference type="EMBL" id="LRDC01000013">
    <property type="protein sequence ID" value="KVX02428.1"/>
    <property type="molecule type" value="Genomic_DNA"/>
</dbReference>
<evidence type="ECO:0000256" key="1">
    <source>
        <dbReference type="ARBA" id="ARBA00004651"/>
    </source>
</evidence>
<evidence type="ECO:0000256" key="6">
    <source>
        <dbReference type="ARBA" id="ARBA00023224"/>
    </source>
</evidence>
<dbReference type="GO" id="GO:0006935">
    <property type="term" value="P:chemotaxis"/>
    <property type="evidence" value="ECO:0007669"/>
    <property type="project" value="InterPro"/>
</dbReference>
<feature type="domain" description="HAMP" evidence="11">
    <location>
        <begin position="207"/>
        <end position="261"/>
    </location>
</feature>
<dbReference type="PANTHER" id="PTHR32089:SF119">
    <property type="entry name" value="METHYL-ACCEPTING CHEMOTAXIS PROTEIN CTPL"/>
    <property type="match status" value="1"/>
</dbReference>
<comment type="similarity">
    <text evidence="7">Belongs to the methyl-accepting chemotaxis (MCP) protein family.</text>
</comment>
<dbReference type="InterPro" id="IPR004090">
    <property type="entry name" value="Chemotax_Me-accpt_rcpt"/>
</dbReference>
<evidence type="ECO:0000256" key="7">
    <source>
        <dbReference type="ARBA" id="ARBA00029447"/>
    </source>
</evidence>
<sequence length="538" mass="58470">MIGLLRRLTILKRLFIMLALAAVGTVVFGSFSIKEQYDHLIEEKYKQISGQVSQLSSTLDAFKLAKPDATVEILSQFASKIEVNDHQAFIIVDNQDRIIVNPLNQNSVGKPLSNLATFNGSNSYQQLFASAKKNNLAQAELAIVDQQNRPQTVLAVAQYYSALDWTLITQANVNDVNESMTGIIIDYFIIMMIISVPIFGFFLLLNHSITQPLNVTIDAMEQIAKGEGDLTQRLSTEGNDEVAKLADAFNQFVIKIANMVANLQPLGHTLNNEAIHLLDTVKSSNQSANQVHSETQSVAAAINQMLSTSQEMARNTQDAADGAANVKHQAEQNQKLMQQTVEQTQSLVHELHQAETVSLTLSHSSAEIGSILDVIGSIADQTNLLALNAAIEAARAGEHGRGFAVVADEVRALANRTQSSTNEINKIISQIQTGIQSVIDSITHTQRQSTQLQSKAVQSSDAIIEILALIDNISGMTAQLASATEEQALVTEDINVNVNTISELTEQSLTANETHNQAAQSLQGISVDMSKTLGQFKI</sequence>
<gene>
    <name evidence="12" type="ORF">AWJ07_13955</name>
</gene>
<dbReference type="FunFam" id="1.10.287.950:FF:000001">
    <property type="entry name" value="Methyl-accepting chemotaxis sensory transducer"/>
    <property type="match status" value="1"/>
</dbReference>
<evidence type="ECO:0000256" key="8">
    <source>
        <dbReference type="PROSITE-ProRule" id="PRU00284"/>
    </source>
</evidence>
<protein>
    <submittedName>
        <fullName evidence="12">Chemotaxis protein</fullName>
    </submittedName>
</protein>
<dbReference type="CDD" id="cd06225">
    <property type="entry name" value="HAMP"/>
    <property type="match status" value="1"/>
</dbReference>
<keyword evidence="3 9" id="KW-0812">Transmembrane</keyword>
<dbReference type="Gene3D" id="3.30.450.20">
    <property type="entry name" value="PAS domain"/>
    <property type="match status" value="1"/>
</dbReference>
<dbReference type="PRINTS" id="PR00260">
    <property type="entry name" value="CHEMTRNSDUCR"/>
</dbReference>
<dbReference type="GO" id="GO:0004888">
    <property type="term" value="F:transmembrane signaling receptor activity"/>
    <property type="evidence" value="ECO:0007669"/>
    <property type="project" value="InterPro"/>
</dbReference>
<evidence type="ECO:0000256" key="9">
    <source>
        <dbReference type="SAM" id="Phobius"/>
    </source>
</evidence>
<evidence type="ECO:0000256" key="5">
    <source>
        <dbReference type="ARBA" id="ARBA00023136"/>
    </source>
</evidence>
<keyword evidence="5 9" id="KW-0472">Membrane</keyword>